<comment type="caution">
    <text evidence="2">The sequence shown here is derived from an EMBL/GenBank/DDBJ whole genome shotgun (WGS) entry which is preliminary data.</text>
</comment>
<evidence type="ECO:0000313" key="3">
    <source>
        <dbReference type="Proteomes" id="UP000824540"/>
    </source>
</evidence>
<dbReference type="AlphaFoldDB" id="A0A8T2PSP7"/>
<dbReference type="EMBL" id="JAFBMS010000002">
    <property type="protein sequence ID" value="KAG9354336.1"/>
    <property type="molecule type" value="Genomic_DNA"/>
</dbReference>
<reference evidence="2" key="1">
    <citation type="thesis" date="2021" institute="BYU ScholarsArchive" country="Provo, UT, USA">
        <title>Applications of and Algorithms for Genome Assembly and Genomic Analyses with an Emphasis on Marine Teleosts.</title>
        <authorList>
            <person name="Pickett B.D."/>
        </authorList>
    </citation>
    <scope>NUCLEOTIDE SEQUENCE</scope>
    <source>
        <strain evidence="2">HI-2016</strain>
    </source>
</reference>
<dbReference type="Proteomes" id="UP000824540">
    <property type="component" value="Unassembled WGS sequence"/>
</dbReference>
<feature type="compositionally biased region" description="Basic and acidic residues" evidence="1">
    <location>
        <begin position="40"/>
        <end position="52"/>
    </location>
</feature>
<feature type="compositionally biased region" description="Basic and acidic residues" evidence="1">
    <location>
        <begin position="67"/>
        <end position="78"/>
    </location>
</feature>
<gene>
    <name evidence="2" type="ORF">JZ751_001041</name>
</gene>
<sequence>MCYPADWPGAGEDGGCFGKVVGGDCGGVSVGGRIPSVGTESRDPMIRTEVAPRRHRPHRPRNSATDDMDKTDLLRAQRSDSMAAAEEREQPAGNGHSSITRRGYEGWDAGPQGPSLKGRQALSRLRPPWAPHNSTSLWLGPDANSPIALPELQSRPLSQHRLRRPESAQVSATSLASHLPSRELWEFDSDRGRRAAPSSRGLQQRSVPGSLPARMLPLSLGHQARQAGPWRTRHLSPLSPGSSPAPRPSSTPSPLLTAAGSSKPVYKQAIYSSGTAWKDVSILPSQVTVMPFNSLGLPKTNQGFTQTQAEHAAIPPPAYTDTGRARCKHLLFCRAQALSNRTYSHSAHSVLYPKDLRDLIHTAIGPMRTRLCSSIAGSEHGLNSFPQQLIPLRGESITPHVSQNQSPPQAHLQYINGCIMEAIDPSPLPRCFDLRADRRRPTTTMENPR</sequence>
<feature type="region of interest" description="Disordered" evidence="1">
    <location>
        <begin position="188"/>
        <end position="259"/>
    </location>
</feature>
<dbReference type="OrthoDB" id="8956006at2759"/>
<protein>
    <submittedName>
        <fullName evidence="2">Uncharacterized protein</fullName>
    </submittedName>
</protein>
<keyword evidence="3" id="KW-1185">Reference proteome</keyword>
<organism evidence="2 3">
    <name type="scientific">Albula glossodonta</name>
    <name type="common">roundjaw bonefish</name>
    <dbReference type="NCBI Taxonomy" id="121402"/>
    <lineage>
        <taxon>Eukaryota</taxon>
        <taxon>Metazoa</taxon>
        <taxon>Chordata</taxon>
        <taxon>Craniata</taxon>
        <taxon>Vertebrata</taxon>
        <taxon>Euteleostomi</taxon>
        <taxon>Actinopterygii</taxon>
        <taxon>Neopterygii</taxon>
        <taxon>Teleostei</taxon>
        <taxon>Albuliformes</taxon>
        <taxon>Albulidae</taxon>
        <taxon>Albula</taxon>
    </lineage>
</organism>
<name>A0A8T2PSP7_9TELE</name>
<evidence type="ECO:0000313" key="2">
    <source>
        <dbReference type="EMBL" id="KAG9354336.1"/>
    </source>
</evidence>
<proteinExistence type="predicted"/>
<evidence type="ECO:0000256" key="1">
    <source>
        <dbReference type="SAM" id="MobiDB-lite"/>
    </source>
</evidence>
<accession>A0A8T2PSP7</accession>
<feature type="region of interest" description="Disordered" evidence="1">
    <location>
        <begin position="28"/>
        <end position="119"/>
    </location>
</feature>